<evidence type="ECO:0000256" key="4">
    <source>
        <dbReference type="ARBA" id="ARBA00023128"/>
    </source>
</evidence>
<dbReference type="HAMAP" id="MF_00272">
    <property type="entry name" value="GcvH"/>
    <property type="match status" value="1"/>
</dbReference>
<evidence type="ECO:0000256" key="5">
    <source>
        <dbReference type="PIRSR" id="PIRSR617453-50"/>
    </source>
</evidence>
<comment type="subunit">
    <text evidence="6">The glycine cleavage system is composed of four proteins: P, T, L and H.</text>
</comment>
<evidence type="ECO:0000256" key="6">
    <source>
        <dbReference type="RuleBase" id="RU364055"/>
    </source>
</evidence>
<comment type="similarity">
    <text evidence="2 6">Belongs to the GcvH family.</text>
</comment>
<evidence type="ECO:0000259" key="7">
    <source>
        <dbReference type="PROSITE" id="PS50968"/>
    </source>
</evidence>
<feature type="domain" description="Lipoyl-binding" evidence="7">
    <location>
        <begin position="52"/>
        <end position="133"/>
    </location>
</feature>
<protein>
    <recommendedName>
        <fullName evidence="6">Glycine cleavage system H protein</fullName>
    </recommendedName>
</protein>
<dbReference type="PROSITE" id="PS50968">
    <property type="entry name" value="BIOTINYL_LIPOYL"/>
    <property type="match status" value="1"/>
</dbReference>
<dbReference type="NCBIfam" id="TIGR00527">
    <property type="entry name" value="gcvH"/>
    <property type="match status" value="1"/>
</dbReference>
<dbReference type="GO" id="GO:0005739">
    <property type="term" value="C:mitochondrion"/>
    <property type="evidence" value="ECO:0007669"/>
    <property type="project" value="UniProtKB-SubCell"/>
</dbReference>
<dbReference type="PANTHER" id="PTHR11715">
    <property type="entry name" value="GLYCINE CLEAVAGE SYSTEM H PROTEIN"/>
    <property type="match status" value="1"/>
</dbReference>
<sequence length="158" mass="17387">MALRALASRTVAALRISSRADRFVPIRTFSSKFPEDLKYAKTHEWLKAEGEKGTMGLTSFAVEELGDVVYVELPDVGSKYESGESICTVESVKASSSVYAPAGGEVLEVNESLKDAPERLNKEPYGEWLVKLKLANAKDLDSLLDAHAYHAVTKKEKH</sequence>
<evidence type="ECO:0000256" key="3">
    <source>
        <dbReference type="ARBA" id="ARBA00022823"/>
    </source>
</evidence>
<dbReference type="Gene3D" id="2.40.50.100">
    <property type="match status" value="1"/>
</dbReference>
<dbReference type="InterPro" id="IPR011053">
    <property type="entry name" value="Single_hybrid_motif"/>
</dbReference>
<dbReference type="GO" id="GO:0005829">
    <property type="term" value="C:cytosol"/>
    <property type="evidence" value="ECO:0007669"/>
    <property type="project" value="TreeGrafter"/>
</dbReference>
<proteinExistence type="inferred from homology"/>
<comment type="cofactor">
    <cofactor evidence="6">
        <name>(R)-lipoate</name>
        <dbReference type="ChEBI" id="CHEBI:83088"/>
    </cofactor>
    <text evidence="6">Binds 1 lipoyl cofactor covalently.</text>
</comment>
<dbReference type="AlphaFoldDB" id="A0A8T2SJ30"/>
<gene>
    <name evidence="8" type="ORF">KP509_20G049200</name>
</gene>
<dbReference type="OMA" id="ANELYSP"/>
<comment type="subcellular location">
    <subcellularLocation>
        <location evidence="1 6">Mitochondrion</location>
    </subcellularLocation>
</comment>
<feature type="modified residue" description="N6-lipoyllysine" evidence="5">
    <location>
        <position position="93"/>
    </location>
</feature>
<accession>A0A8T2SJ30</accession>
<comment type="caution">
    <text evidence="8">The sequence shown here is derived from an EMBL/GenBank/DDBJ whole genome shotgun (WGS) entry which is preliminary data.</text>
</comment>
<dbReference type="SUPFAM" id="SSF51230">
    <property type="entry name" value="Single hybrid motif"/>
    <property type="match status" value="1"/>
</dbReference>
<dbReference type="CDD" id="cd06848">
    <property type="entry name" value="GCS_H"/>
    <property type="match status" value="1"/>
</dbReference>
<dbReference type="GO" id="GO:0005960">
    <property type="term" value="C:glycine cleavage complex"/>
    <property type="evidence" value="ECO:0007669"/>
    <property type="project" value="UniProtKB-UniRule"/>
</dbReference>
<evidence type="ECO:0000313" key="9">
    <source>
        <dbReference type="Proteomes" id="UP000825935"/>
    </source>
</evidence>
<evidence type="ECO:0000256" key="1">
    <source>
        <dbReference type="ARBA" id="ARBA00004173"/>
    </source>
</evidence>
<dbReference type="InterPro" id="IPR002930">
    <property type="entry name" value="GCV_H"/>
</dbReference>
<keyword evidence="4 6" id="KW-0496">Mitochondrion</keyword>
<dbReference type="InterPro" id="IPR033753">
    <property type="entry name" value="GCV_H/Fam206"/>
</dbReference>
<organism evidence="8 9">
    <name type="scientific">Ceratopteris richardii</name>
    <name type="common">Triangle waterfern</name>
    <dbReference type="NCBI Taxonomy" id="49495"/>
    <lineage>
        <taxon>Eukaryota</taxon>
        <taxon>Viridiplantae</taxon>
        <taxon>Streptophyta</taxon>
        <taxon>Embryophyta</taxon>
        <taxon>Tracheophyta</taxon>
        <taxon>Polypodiopsida</taxon>
        <taxon>Polypodiidae</taxon>
        <taxon>Polypodiales</taxon>
        <taxon>Pteridineae</taxon>
        <taxon>Pteridaceae</taxon>
        <taxon>Parkerioideae</taxon>
        <taxon>Ceratopteris</taxon>
    </lineage>
</organism>
<dbReference type="NCBIfam" id="NF002270">
    <property type="entry name" value="PRK01202.1"/>
    <property type="match status" value="1"/>
</dbReference>
<keyword evidence="9" id="KW-1185">Reference proteome</keyword>
<dbReference type="GO" id="GO:0009249">
    <property type="term" value="P:protein lipoylation"/>
    <property type="evidence" value="ECO:0007669"/>
    <property type="project" value="TreeGrafter"/>
</dbReference>
<dbReference type="InterPro" id="IPR000089">
    <property type="entry name" value="Biotin_lipoyl"/>
</dbReference>
<dbReference type="InterPro" id="IPR017453">
    <property type="entry name" value="GCV_H_sub"/>
</dbReference>
<dbReference type="Pfam" id="PF01597">
    <property type="entry name" value="GCV_H"/>
    <property type="match status" value="1"/>
</dbReference>
<dbReference type="Proteomes" id="UP000825935">
    <property type="component" value="Chromosome 20"/>
</dbReference>
<comment type="function">
    <text evidence="6">The H protein shuttles the methylamine group of glycine from the P protein to the T protein.</text>
</comment>
<dbReference type="OrthoDB" id="10264154at2759"/>
<name>A0A8T2SJ30_CERRI</name>
<keyword evidence="6" id="KW-0809">Transit peptide</keyword>
<evidence type="ECO:0000313" key="8">
    <source>
        <dbReference type="EMBL" id="KAH7331758.1"/>
    </source>
</evidence>
<dbReference type="EMBL" id="CM035425">
    <property type="protein sequence ID" value="KAH7331758.1"/>
    <property type="molecule type" value="Genomic_DNA"/>
</dbReference>
<dbReference type="GO" id="GO:0019464">
    <property type="term" value="P:glycine decarboxylation via glycine cleavage system"/>
    <property type="evidence" value="ECO:0007669"/>
    <property type="project" value="UniProtKB-UniRule"/>
</dbReference>
<reference evidence="8" key="1">
    <citation type="submission" date="2021-08" db="EMBL/GenBank/DDBJ databases">
        <title>WGS assembly of Ceratopteris richardii.</title>
        <authorList>
            <person name="Marchant D.B."/>
            <person name="Chen G."/>
            <person name="Jenkins J."/>
            <person name="Shu S."/>
            <person name="Leebens-Mack J."/>
            <person name="Grimwood J."/>
            <person name="Schmutz J."/>
            <person name="Soltis P."/>
            <person name="Soltis D."/>
            <person name="Chen Z.-H."/>
        </authorList>
    </citation>
    <scope>NUCLEOTIDE SEQUENCE</scope>
    <source>
        <strain evidence="8">Whitten #5841</strain>
        <tissue evidence="8">Leaf</tissue>
    </source>
</reference>
<dbReference type="PANTHER" id="PTHR11715:SF3">
    <property type="entry name" value="GLYCINE CLEAVAGE SYSTEM H PROTEIN-RELATED"/>
    <property type="match status" value="1"/>
</dbReference>
<keyword evidence="3 5" id="KW-0450">Lipoyl</keyword>
<evidence type="ECO:0000256" key="2">
    <source>
        <dbReference type="ARBA" id="ARBA00009249"/>
    </source>
</evidence>